<accession>A0A263D3B1</accession>
<dbReference type="PANTHER" id="PTHR30055:SF238">
    <property type="entry name" value="MYCOFACTOCIN BIOSYNTHESIS TRANSCRIPTIONAL REGULATOR MFTR-RELATED"/>
    <property type="match status" value="1"/>
</dbReference>
<dbReference type="InParanoid" id="A0A263D3B1"/>
<evidence type="ECO:0000256" key="4">
    <source>
        <dbReference type="PROSITE-ProRule" id="PRU00335"/>
    </source>
</evidence>
<dbReference type="Gene3D" id="1.10.357.10">
    <property type="entry name" value="Tetracycline Repressor, domain 2"/>
    <property type="match status" value="1"/>
</dbReference>
<name>A0A263D3B1_9PSEU</name>
<dbReference type="InterPro" id="IPR050109">
    <property type="entry name" value="HTH-type_TetR-like_transc_reg"/>
</dbReference>
<feature type="domain" description="HTH tetR-type" evidence="6">
    <location>
        <begin position="22"/>
        <end position="82"/>
    </location>
</feature>
<evidence type="ECO:0000256" key="2">
    <source>
        <dbReference type="ARBA" id="ARBA00023125"/>
    </source>
</evidence>
<dbReference type="RefSeq" id="WP_094863678.1">
    <property type="nucleotide sequence ID" value="NZ_NKYE01000009.1"/>
</dbReference>
<evidence type="ECO:0000313" key="7">
    <source>
        <dbReference type="EMBL" id="OZM72107.1"/>
    </source>
</evidence>
<dbReference type="GO" id="GO:0000976">
    <property type="term" value="F:transcription cis-regulatory region binding"/>
    <property type="evidence" value="ECO:0007669"/>
    <property type="project" value="TreeGrafter"/>
</dbReference>
<protein>
    <submittedName>
        <fullName evidence="7">TetR family transcriptional regulator</fullName>
    </submittedName>
</protein>
<dbReference type="FunCoup" id="A0A263D3B1">
    <property type="interactions" value="4"/>
</dbReference>
<gene>
    <name evidence="7" type="ORF">CFN78_16315</name>
</gene>
<keyword evidence="1" id="KW-0805">Transcription regulation</keyword>
<dbReference type="Pfam" id="PF17754">
    <property type="entry name" value="TetR_C_14"/>
    <property type="match status" value="1"/>
</dbReference>
<dbReference type="GO" id="GO:0003700">
    <property type="term" value="F:DNA-binding transcription factor activity"/>
    <property type="evidence" value="ECO:0007669"/>
    <property type="project" value="TreeGrafter"/>
</dbReference>
<keyword evidence="2 4" id="KW-0238">DNA-binding</keyword>
<reference evidence="7 8" key="1">
    <citation type="submission" date="2017-07" db="EMBL/GenBank/DDBJ databases">
        <title>Amycolatopsis antarcticus sp. nov., isolated from the surface of an Antarcticus brown macroalga.</title>
        <authorList>
            <person name="Wang J."/>
            <person name="Leiva S."/>
            <person name="Huang J."/>
            <person name="Huang Y."/>
        </authorList>
    </citation>
    <scope>NUCLEOTIDE SEQUENCE [LARGE SCALE GENOMIC DNA]</scope>
    <source>
        <strain evidence="7 8">AU-G6</strain>
    </source>
</reference>
<dbReference type="Pfam" id="PF00440">
    <property type="entry name" value="TetR_N"/>
    <property type="match status" value="1"/>
</dbReference>
<feature type="region of interest" description="Disordered" evidence="5">
    <location>
        <begin position="215"/>
        <end position="235"/>
    </location>
</feature>
<dbReference type="OrthoDB" id="3296001at2"/>
<evidence type="ECO:0000313" key="8">
    <source>
        <dbReference type="Proteomes" id="UP000242444"/>
    </source>
</evidence>
<sequence length="235" mass="25420">MNLPSASGAGKPELGLRESKKRAARHALSWAAVRLATEHGLDRVRVDDIAAEVGVSPRTFNNYFSSKEEAICSFSIERQERLRDALLARPRSEPLWTAVVNAVAEEHSADGTPPKEYIARIRLLVQHPSLRGEFLKAHSVVEAILADAISERAGLDPGDPADATDHLHARMMAAVVGNAIRLAMEHWLATEGVTSFVPVLLEMLNQAARGLPSLTARADRTTGERGAVPAPSHAH</sequence>
<feature type="DNA-binding region" description="H-T-H motif" evidence="4">
    <location>
        <begin position="45"/>
        <end position="64"/>
    </location>
</feature>
<dbReference type="InterPro" id="IPR001647">
    <property type="entry name" value="HTH_TetR"/>
</dbReference>
<proteinExistence type="predicted"/>
<evidence type="ECO:0000256" key="3">
    <source>
        <dbReference type="ARBA" id="ARBA00023163"/>
    </source>
</evidence>
<evidence type="ECO:0000256" key="1">
    <source>
        <dbReference type="ARBA" id="ARBA00023015"/>
    </source>
</evidence>
<evidence type="ECO:0000256" key="5">
    <source>
        <dbReference type="SAM" id="MobiDB-lite"/>
    </source>
</evidence>
<dbReference type="PANTHER" id="PTHR30055">
    <property type="entry name" value="HTH-TYPE TRANSCRIPTIONAL REGULATOR RUTR"/>
    <property type="match status" value="1"/>
</dbReference>
<dbReference type="EMBL" id="NKYE01000009">
    <property type="protein sequence ID" value="OZM72107.1"/>
    <property type="molecule type" value="Genomic_DNA"/>
</dbReference>
<organism evidence="7 8">
    <name type="scientific">Amycolatopsis antarctica</name>
    <dbReference type="NCBI Taxonomy" id="1854586"/>
    <lineage>
        <taxon>Bacteria</taxon>
        <taxon>Bacillati</taxon>
        <taxon>Actinomycetota</taxon>
        <taxon>Actinomycetes</taxon>
        <taxon>Pseudonocardiales</taxon>
        <taxon>Pseudonocardiaceae</taxon>
        <taxon>Amycolatopsis</taxon>
    </lineage>
</organism>
<keyword evidence="3" id="KW-0804">Transcription</keyword>
<comment type="caution">
    <text evidence="7">The sequence shown here is derived from an EMBL/GenBank/DDBJ whole genome shotgun (WGS) entry which is preliminary data.</text>
</comment>
<dbReference type="InterPro" id="IPR041347">
    <property type="entry name" value="MftR_C"/>
</dbReference>
<dbReference type="PROSITE" id="PS50977">
    <property type="entry name" value="HTH_TETR_2"/>
    <property type="match status" value="1"/>
</dbReference>
<dbReference type="SUPFAM" id="SSF46689">
    <property type="entry name" value="Homeodomain-like"/>
    <property type="match status" value="1"/>
</dbReference>
<keyword evidence="8" id="KW-1185">Reference proteome</keyword>
<dbReference type="InterPro" id="IPR009057">
    <property type="entry name" value="Homeodomain-like_sf"/>
</dbReference>
<dbReference type="Proteomes" id="UP000242444">
    <property type="component" value="Unassembled WGS sequence"/>
</dbReference>
<dbReference type="AlphaFoldDB" id="A0A263D3B1"/>
<evidence type="ECO:0000259" key="6">
    <source>
        <dbReference type="PROSITE" id="PS50977"/>
    </source>
</evidence>